<evidence type="ECO:0000256" key="2">
    <source>
        <dbReference type="ARBA" id="ARBA00022741"/>
    </source>
</evidence>
<accession>A0ABZ2LML5</accession>
<dbReference type="PANTHER" id="PTHR43289">
    <property type="entry name" value="MITOGEN-ACTIVATED PROTEIN KINASE KINASE KINASE 20-RELATED"/>
    <property type="match status" value="1"/>
</dbReference>
<dbReference type="PANTHER" id="PTHR43289:SF6">
    <property type="entry name" value="SERINE_THREONINE-PROTEIN KINASE NEKL-3"/>
    <property type="match status" value="1"/>
</dbReference>
<dbReference type="RefSeq" id="WP_394821773.1">
    <property type="nucleotide sequence ID" value="NZ_CP089984.1"/>
</dbReference>
<evidence type="ECO:0000259" key="8">
    <source>
        <dbReference type="PROSITE" id="PS50011"/>
    </source>
</evidence>
<evidence type="ECO:0000313" key="9">
    <source>
        <dbReference type="EMBL" id="WXB12157.1"/>
    </source>
</evidence>
<dbReference type="InterPro" id="IPR000719">
    <property type="entry name" value="Prot_kinase_dom"/>
</dbReference>
<evidence type="ECO:0000313" key="10">
    <source>
        <dbReference type="Proteomes" id="UP001370348"/>
    </source>
</evidence>
<dbReference type="Gene3D" id="1.10.510.10">
    <property type="entry name" value="Transferase(Phosphotransferase) domain 1"/>
    <property type="match status" value="1"/>
</dbReference>
<keyword evidence="4 5" id="KW-0067">ATP-binding</keyword>
<keyword evidence="2 5" id="KW-0547">Nucleotide-binding</keyword>
<organism evidence="9 10">
    <name type="scientific">Pendulispora albinea</name>
    <dbReference type="NCBI Taxonomy" id="2741071"/>
    <lineage>
        <taxon>Bacteria</taxon>
        <taxon>Pseudomonadati</taxon>
        <taxon>Myxococcota</taxon>
        <taxon>Myxococcia</taxon>
        <taxon>Myxococcales</taxon>
        <taxon>Sorangiineae</taxon>
        <taxon>Pendulisporaceae</taxon>
        <taxon>Pendulispora</taxon>
    </lineage>
</organism>
<keyword evidence="7" id="KW-0812">Transmembrane</keyword>
<dbReference type="SMART" id="SM00220">
    <property type="entry name" value="S_TKc"/>
    <property type="match status" value="1"/>
</dbReference>
<dbReference type="EMBL" id="CP089984">
    <property type="protein sequence ID" value="WXB12157.1"/>
    <property type="molecule type" value="Genomic_DNA"/>
</dbReference>
<reference evidence="9 10" key="1">
    <citation type="submission" date="2021-12" db="EMBL/GenBank/DDBJ databases">
        <title>Discovery of the Pendulisporaceae a myxobacterial family with distinct sporulation behavior and unique specialized metabolism.</title>
        <authorList>
            <person name="Garcia R."/>
            <person name="Popoff A."/>
            <person name="Bader C.D."/>
            <person name="Loehr J."/>
            <person name="Walesch S."/>
            <person name="Walt C."/>
            <person name="Boldt J."/>
            <person name="Bunk B."/>
            <person name="Haeckl F.J.F.P.J."/>
            <person name="Gunesch A.P."/>
            <person name="Birkelbach J."/>
            <person name="Nuebel U."/>
            <person name="Pietschmann T."/>
            <person name="Bach T."/>
            <person name="Mueller R."/>
        </authorList>
    </citation>
    <scope>NUCLEOTIDE SEQUENCE [LARGE SCALE GENOMIC DNA]</scope>
    <source>
        <strain evidence="9 10">MSr11954</strain>
    </source>
</reference>
<feature type="transmembrane region" description="Helical" evidence="7">
    <location>
        <begin position="351"/>
        <end position="374"/>
    </location>
</feature>
<evidence type="ECO:0000256" key="3">
    <source>
        <dbReference type="ARBA" id="ARBA00022777"/>
    </source>
</evidence>
<gene>
    <name evidence="9" type="ORF">LZC94_30425</name>
</gene>
<feature type="compositionally biased region" description="Low complexity" evidence="6">
    <location>
        <begin position="423"/>
        <end position="458"/>
    </location>
</feature>
<keyword evidence="7" id="KW-1133">Transmembrane helix</keyword>
<sequence length="480" mass="50287">MSASAEVGGVLAGKYRVERVLGAGGMGVVVAARHVTLGSLVALKFMIPSALDVAGAAERFIREAQAAARLRGDHIARVMDFGTLDTGAPYIVMEFLEGADLDAVLRARGRLPVAEAVEYMIGACKAMVEAHGAGIIHRDLKPHNLFLTRRPDGTTIIKVLDFGISKFIGANDVSDVASTRTGTLMGSPAYMSPEQIRNSKYVDARTDIYALGSIFFQLLTGERVFRAPSMGEMLVSVLHDPPRTVRELVPELPADVNAIVARCLQKDPNQRFASTHDLLMALQSLGASRYSAPIASATLQIAAAPTYGRQGDSSRDDAPTSVPIHTQVATQATLDHAAVSSSHASPRKSEWLVAALVGSLALLGISSAVVIGALRWSDTWQVAANPSPHENPTPRASAVTMLMPMPSFAAAPDRDASAPGSTAVSARVTPASPASSSPVLPAPTASAGSTPPYPSASTKPSPPANPRRPAKPTDLFATPD</sequence>
<evidence type="ECO:0000256" key="7">
    <source>
        <dbReference type="SAM" id="Phobius"/>
    </source>
</evidence>
<dbReference type="PROSITE" id="PS00107">
    <property type="entry name" value="PROTEIN_KINASE_ATP"/>
    <property type="match status" value="1"/>
</dbReference>
<dbReference type="CDD" id="cd14014">
    <property type="entry name" value="STKc_PknB_like"/>
    <property type="match status" value="1"/>
</dbReference>
<dbReference type="PROSITE" id="PS00108">
    <property type="entry name" value="PROTEIN_KINASE_ST"/>
    <property type="match status" value="1"/>
</dbReference>
<dbReference type="Gene3D" id="3.30.200.20">
    <property type="entry name" value="Phosphorylase Kinase, domain 1"/>
    <property type="match status" value="1"/>
</dbReference>
<evidence type="ECO:0000256" key="5">
    <source>
        <dbReference type="PROSITE-ProRule" id="PRU10141"/>
    </source>
</evidence>
<dbReference type="GO" id="GO:0016301">
    <property type="term" value="F:kinase activity"/>
    <property type="evidence" value="ECO:0007669"/>
    <property type="project" value="UniProtKB-KW"/>
</dbReference>
<feature type="domain" description="Protein kinase" evidence="8">
    <location>
        <begin position="15"/>
        <end position="285"/>
    </location>
</feature>
<name>A0ABZ2LML5_9BACT</name>
<evidence type="ECO:0000256" key="6">
    <source>
        <dbReference type="SAM" id="MobiDB-lite"/>
    </source>
</evidence>
<evidence type="ECO:0000256" key="1">
    <source>
        <dbReference type="ARBA" id="ARBA00022679"/>
    </source>
</evidence>
<protein>
    <submittedName>
        <fullName evidence="9">Protein kinase</fullName>
    </submittedName>
</protein>
<keyword evidence="7" id="KW-0472">Membrane</keyword>
<dbReference type="InterPro" id="IPR008271">
    <property type="entry name" value="Ser/Thr_kinase_AS"/>
</dbReference>
<dbReference type="InterPro" id="IPR017441">
    <property type="entry name" value="Protein_kinase_ATP_BS"/>
</dbReference>
<proteinExistence type="predicted"/>
<dbReference type="Pfam" id="PF00069">
    <property type="entry name" value="Pkinase"/>
    <property type="match status" value="1"/>
</dbReference>
<dbReference type="Proteomes" id="UP001370348">
    <property type="component" value="Chromosome"/>
</dbReference>
<keyword evidence="1" id="KW-0808">Transferase</keyword>
<feature type="region of interest" description="Disordered" evidence="6">
    <location>
        <begin position="410"/>
        <end position="480"/>
    </location>
</feature>
<dbReference type="InterPro" id="IPR011009">
    <property type="entry name" value="Kinase-like_dom_sf"/>
</dbReference>
<evidence type="ECO:0000256" key="4">
    <source>
        <dbReference type="ARBA" id="ARBA00022840"/>
    </source>
</evidence>
<keyword evidence="3 9" id="KW-0418">Kinase</keyword>
<feature type="binding site" evidence="5">
    <location>
        <position position="44"/>
    </location>
    <ligand>
        <name>ATP</name>
        <dbReference type="ChEBI" id="CHEBI:30616"/>
    </ligand>
</feature>
<dbReference type="SUPFAM" id="SSF56112">
    <property type="entry name" value="Protein kinase-like (PK-like)"/>
    <property type="match status" value="1"/>
</dbReference>
<keyword evidence="10" id="KW-1185">Reference proteome</keyword>
<dbReference type="PROSITE" id="PS50011">
    <property type="entry name" value="PROTEIN_KINASE_DOM"/>
    <property type="match status" value="1"/>
</dbReference>